<keyword evidence="3" id="KW-1185">Reference proteome</keyword>
<dbReference type="Proteomes" id="UP001163064">
    <property type="component" value="Unassembled WGS sequence"/>
</dbReference>
<dbReference type="PROSITE" id="PS51318">
    <property type="entry name" value="TAT"/>
    <property type="match status" value="1"/>
</dbReference>
<proteinExistence type="predicted"/>
<dbReference type="RefSeq" id="WP_266597121.1">
    <property type="nucleotide sequence ID" value="NZ_JAPHNL010000046.1"/>
</dbReference>
<accession>A0ABT3TQR7</accession>
<comment type="caution">
    <text evidence="2">The sequence shown here is derived from an EMBL/GenBank/DDBJ whole genome shotgun (WGS) entry which is preliminary data.</text>
</comment>
<protein>
    <recommendedName>
        <fullName evidence="4">ATP-binding protein</fullName>
    </recommendedName>
</protein>
<reference evidence="2" key="1">
    <citation type="submission" date="2022-10" db="EMBL/GenBank/DDBJ databases">
        <title>Streptomyces beihaiensis sp. nov., a chitin degrading actinobacterium, isolated from shrimp pond soil.</title>
        <authorList>
            <person name="Xie J."/>
            <person name="Shen N."/>
        </authorList>
    </citation>
    <scope>NUCLEOTIDE SEQUENCE</scope>
    <source>
        <strain evidence="2">GXMU-J5</strain>
    </source>
</reference>
<evidence type="ECO:0000313" key="3">
    <source>
        <dbReference type="Proteomes" id="UP001163064"/>
    </source>
</evidence>
<keyword evidence="1" id="KW-0732">Signal</keyword>
<evidence type="ECO:0000313" key="2">
    <source>
        <dbReference type="EMBL" id="MCX3059375.1"/>
    </source>
</evidence>
<sequence length="131" mass="12355">MARHTASMSPSGGARRTLLRAGLTVAAAGAVVAAGGAAASAEPLGGTDPAAAAQGLTQALHTATSGGLGPVKHIKLDPLAGTGVDPLTNAVGTQVADFKPVSTAAVTGPVTSGSSLSELPLVGGVTKVLPG</sequence>
<gene>
    <name evidence="2" type="ORF">OFY01_06270</name>
</gene>
<feature type="signal peptide" evidence="1">
    <location>
        <begin position="1"/>
        <end position="33"/>
    </location>
</feature>
<evidence type="ECO:0008006" key="4">
    <source>
        <dbReference type="Google" id="ProtNLM"/>
    </source>
</evidence>
<name>A0ABT3TQR7_9ACTN</name>
<dbReference type="EMBL" id="JAPHNL010000046">
    <property type="protein sequence ID" value="MCX3059375.1"/>
    <property type="molecule type" value="Genomic_DNA"/>
</dbReference>
<feature type="chain" id="PRO_5046507312" description="ATP-binding protein" evidence="1">
    <location>
        <begin position="34"/>
        <end position="131"/>
    </location>
</feature>
<dbReference type="InterPro" id="IPR006311">
    <property type="entry name" value="TAT_signal"/>
</dbReference>
<organism evidence="2 3">
    <name type="scientific">Streptomyces beihaiensis</name>
    <dbReference type="NCBI Taxonomy" id="2984495"/>
    <lineage>
        <taxon>Bacteria</taxon>
        <taxon>Bacillati</taxon>
        <taxon>Actinomycetota</taxon>
        <taxon>Actinomycetes</taxon>
        <taxon>Kitasatosporales</taxon>
        <taxon>Streptomycetaceae</taxon>
        <taxon>Streptomyces</taxon>
    </lineage>
</organism>
<evidence type="ECO:0000256" key="1">
    <source>
        <dbReference type="SAM" id="SignalP"/>
    </source>
</evidence>